<comment type="caution">
    <text evidence="7">The sequence shown here is derived from an EMBL/GenBank/DDBJ whole genome shotgun (WGS) entry which is preliminary data.</text>
</comment>
<keyword evidence="2" id="KW-1003">Cell membrane</keyword>
<feature type="transmembrane region" description="Helical" evidence="6">
    <location>
        <begin position="441"/>
        <end position="461"/>
    </location>
</feature>
<dbReference type="RefSeq" id="WP_136627572.1">
    <property type="nucleotide sequence ID" value="NZ_JYDE01000002.1"/>
</dbReference>
<comment type="subcellular location">
    <subcellularLocation>
        <location evidence="1">Cell membrane</location>
        <topology evidence="1">Multi-pass membrane protein</topology>
    </subcellularLocation>
</comment>
<gene>
    <name evidence="7" type="ORF">D5396_08945</name>
</gene>
<evidence type="ECO:0008006" key="9">
    <source>
        <dbReference type="Google" id="ProtNLM"/>
    </source>
</evidence>
<dbReference type="PANTHER" id="PTHR30250:SF26">
    <property type="entry name" value="PSMA PROTEIN"/>
    <property type="match status" value="1"/>
</dbReference>
<feature type="transmembrane region" description="Helical" evidence="6">
    <location>
        <begin position="380"/>
        <end position="401"/>
    </location>
</feature>
<protein>
    <recommendedName>
        <fullName evidence="9">Lipopolysaccharide biosynthesis protein</fullName>
    </recommendedName>
</protein>
<reference evidence="7 8" key="1">
    <citation type="submission" date="2018-09" db="EMBL/GenBank/DDBJ databases">
        <authorList>
            <person name="Le Fleche-Mateos A."/>
        </authorList>
    </citation>
    <scope>NUCLEOTIDE SEQUENCE [LARGE SCALE GENOMIC DNA]</scope>
    <source>
        <strain evidence="7 8">DSM 30078</strain>
    </source>
</reference>
<accession>A0ABX9P2N5</accession>
<feature type="transmembrane region" description="Helical" evidence="6">
    <location>
        <begin position="407"/>
        <end position="429"/>
    </location>
</feature>
<evidence type="ECO:0000256" key="6">
    <source>
        <dbReference type="SAM" id="Phobius"/>
    </source>
</evidence>
<proteinExistence type="predicted"/>
<feature type="transmembrane region" description="Helical" evidence="6">
    <location>
        <begin position="187"/>
        <end position="208"/>
    </location>
</feature>
<organism evidence="7 8">
    <name type="scientific">Rahnella inusitata</name>
    <dbReference type="NCBI Taxonomy" id="58169"/>
    <lineage>
        <taxon>Bacteria</taxon>
        <taxon>Pseudomonadati</taxon>
        <taxon>Pseudomonadota</taxon>
        <taxon>Gammaproteobacteria</taxon>
        <taxon>Enterobacterales</taxon>
        <taxon>Yersiniaceae</taxon>
        <taxon>Rahnella</taxon>
    </lineage>
</organism>
<feature type="transmembrane region" description="Helical" evidence="6">
    <location>
        <begin position="314"/>
        <end position="338"/>
    </location>
</feature>
<feature type="transmembrane region" description="Helical" evidence="6">
    <location>
        <begin position="87"/>
        <end position="113"/>
    </location>
</feature>
<evidence type="ECO:0000256" key="2">
    <source>
        <dbReference type="ARBA" id="ARBA00022475"/>
    </source>
</evidence>
<feature type="transmembrane region" description="Helical" evidence="6">
    <location>
        <begin position="467"/>
        <end position="488"/>
    </location>
</feature>
<name>A0ABX9P2N5_9GAMM</name>
<keyword evidence="4 6" id="KW-1133">Transmembrane helix</keyword>
<evidence type="ECO:0000313" key="8">
    <source>
        <dbReference type="Proteomes" id="UP000284119"/>
    </source>
</evidence>
<feature type="transmembrane region" description="Helical" evidence="6">
    <location>
        <begin position="45"/>
        <end position="66"/>
    </location>
</feature>
<evidence type="ECO:0000256" key="3">
    <source>
        <dbReference type="ARBA" id="ARBA00022692"/>
    </source>
</evidence>
<dbReference type="EMBL" id="RAHG01000003">
    <property type="protein sequence ID" value="RJT14101.1"/>
    <property type="molecule type" value="Genomic_DNA"/>
</dbReference>
<evidence type="ECO:0000313" key="7">
    <source>
        <dbReference type="EMBL" id="RJT14101.1"/>
    </source>
</evidence>
<evidence type="ECO:0000256" key="1">
    <source>
        <dbReference type="ARBA" id="ARBA00004651"/>
    </source>
</evidence>
<evidence type="ECO:0000256" key="5">
    <source>
        <dbReference type="ARBA" id="ARBA00023136"/>
    </source>
</evidence>
<feature type="transmembrane region" description="Helical" evidence="6">
    <location>
        <begin position="133"/>
        <end position="152"/>
    </location>
</feature>
<feature type="transmembrane region" description="Helical" evidence="6">
    <location>
        <begin position="344"/>
        <end position="373"/>
    </location>
</feature>
<keyword evidence="8" id="KW-1185">Reference proteome</keyword>
<dbReference type="PANTHER" id="PTHR30250">
    <property type="entry name" value="PST FAMILY PREDICTED COLANIC ACID TRANSPORTER"/>
    <property type="match status" value="1"/>
</dbReference>
<keyword evidence="3 6" id="KW-0812">Transmembrane</keyword>
<evidence type="ECO:0000256" key="4">
    <source>
        <dbReference type="ARBA" id="ARBA00022989"/>
    </source>
</evidence>
<dbReference type="Proteomes" id="UP000284119">
    <property type="component" value="Unassembled WGS sequence"/>
</dbReference>
<feature type="transmembrane region" description="Helical" evidence="6">
    <location>
        <begin position="251"/>
        <end position="269"/>
    </location>
</feature>
<keyword evidence="5 6" id="KW-0472">Membrane</keyword>
<dbReference type="InterPro" id="IPR050833">
    <property type="entry name" value="Poly_Biosynth_Transport"/>
</dbReference>
<sequence length="514" mass="57799">MSNAKNVRIAKNTLMLYSRMLMIMVVSLYTSRILLHALGVEDLGVYSIIAGVIILFGFIQNVTTLATQRFLSIGLGKNDIEWTNKAFNTSVLVHIGIAALIFIGGETIGVWFVGTHLNIPQDRINDVNWVFQFSLLALMVQILQTPYIASIIACERMEIYAKIGVLDAFQRWFIVFLLSYFDFGDKLKAYGVLVLCGYFFVFVCYFIFSVRKFDICRLNLKVDKKILWEMFSFSSWTLMGSMSVVALSQGIAILVNIFFGVVANASLGLSDQVLAAINRVTGNFQTAFNPQIIKSYASGDFVYLKKLIEQSSKLSFALVLLAVVPLFVDTKFILSVWLDSVPEYLVSLVRVVALYVLIDCISGPFVTVIYAVGKLKRYQITISIIILLNLAVAFLLVYSVFPLYVVVMARVSSTVLLLAYRLNMLGGLIDFDIKNYVLKTLSKLVFVSFLSVSLIYLANILLPNDFIGLFGLLFISSCTIIFLFYVIVFSGDEKMFCRNKIRFLYNKFLVKSSG</sequence>
<feature type="transmembrane region" description="Helical" evidence="6">
    <location>
        <begin position="21"/>
        <end position="39"/>
    </location>
</feature>